<accession>A0ABW7NZP2</accession>
<gene>
    <name evidence="1" type="ORF">AB9R89_04890</name>
</gene>
<organism evidence="1 2">
    <name type="scientific">Oceanimonas smirnovii</name>
    <dbReference type="NCBI Taxonomy" id="264574"/>
    <lineage>
        <taxon>Bacteria</taxon>
        <taxon>Pseudomonadati</taxon>
        <taxon>Pseudomonadota</taxon>
        <taxon>Gammaproteobacteria</taxon>
        <taxon>Aeromonadales</taxon>
        <taxon>Aeromonadaceae</taxon>
        <taxon>Oceanimonas</taxon>
    </lineage>
</organism>
<reference evidence="1 2" key="1">
    <citation type="submission" date="2024-08" db="EMBL/GenBank/DDBJ databases">
        <title>Oceanimonas smirnovii Genome sequencing and assembly.</title>
        <authorList>
            <person name="Tang B."/>
        </authorList>
    </citation>
    <scope>NUCLEOTIDE SEQUENCE [LARGE SCALE GENOMIC DNA]</scope>
    <source>
        <strain evidence="1 2">OS2020-119</strain>
    </source>
</reference>
<evidence type="ECO:0000313" key="1">
    <source>
        <dbReference type="EMBL" id="MFH7564659.1"/>
    </source>
</evidence>
<dbReference type="RefSeq" id="WP_019934546.1">
    <property type="nucleotide sequence ID" value="NZ_CP166302.1"/>
</dbReference>
<proteinExistence type="predicted"/>
<evidence type="ECO:0000313" key="2">
    <source>
        <dbReference type="Proteomes" id="UP001610706"/>
    </source>
</evidence>
<comment type="caution">
    <text evidence="1">The sequence shown here is derived from an EMBL/GenBank/DDBJ whole genome shotgun (WGS) entry which is preliminary data.</text>
</comment>
<keyword evidence="2" id="KW-1185">Reference proteome</keyword>
<protein>
    <submittedName>
        <fullName evidence="1">Uncharacterized protein</fullName>
    </submittedName>
</protein>
<sequence length="59" mass="6691">MNEKGLLGPHACKTLYLWPDLARTINIALHKKFFKASFCATQKSAFMLLFEDTLSGDKE</sequence>
<name>A0ABW7NZP2_9GAMM</name>
<dbReference type="EMBL" id="JBGFTR010000005">
    <property type="protein sequence ID" value="MFH7564659.1"/>
    <property type="molecule type" value="Genomic_DNA"/>
</dbReference>
<dbReference type="Proteomes" id="UP001610706">
    <property type="component" value="Unassembled WGS sequence"/>
</dbReference>